<dbReference type="EMBL" id="JXXN02016168">
    <property type="protein sequence ID" value="THD18121.1"/>
    <property type="molecule type" value="Genomic_DNA"/>
</dbReference>
<proteinExistence type="predicted"/>
<sequence>MNVVHRVPGILKGTCPNVLLKRPSCTKMIEVSLFSDLTFRPQDVLIIGTARTPIVLGGFAIKAAVKRSKVDPVAIQECYMGLVSLRCPLN</sequence>
<name>A0A4E0QY19_FASHE</name>
<keyword evidence="2" id="KW-1185">Reference proteome</keyword>
<reference evidence="1" key="1">
    <citation type="submission" date="2019-03" db="EMBL/GenBank/DDBJ databases">
        <title>Improved annotation for the trematode Fasciola hepatica.</title>
        <authorList>
            <person name="Choi Y.-J."/>
            <person name="Martin J."/>
            <person name="Mitreva M."/>
        </authorList>
    </citation>
    <scope>NUCLEOTIDE SEQUENCE [LARGE SCALE GENOMIC DNA]</scope>
</reference>
<dbReference type="GO" id="GO:0016746">
    <property type="term" value="F:acyltransferase activity"/>
    <property type="evidence" value="ECO:0007669"/>
    <property type="project" value="InterPro"/>
</dbReference>
<organism evidence="1 2">
    <name type="scientific">Fasciola hepatica</name>
    <name type="common">Liver fluke</name>
    <dbReference type="NCBI Taxonomy" id="6192"/>
    <lineage>
        <taxon>Eukaryota</taxon>
        <taxon>Metazoa</taxon>
        <taxon>Spiralia</taxon>
        <taxon>Lophotrochozoa</taxon>
        <taxon>Platyhelminthes</taxon>
        <taxon>Trematoda</taxon>
        <taxon>Digenea</taxon>
        <taxon>Plagiorchiida</taxon>
        <taxon>Echinostomata</taxon>
        <taxon>Echinostomatoidea</taxon>
        <taxon>Fasciolidae</taxon>
        <taxon>Fasciola</taxon>
    </lineage>
</organism>
<gene>
    <name evidence="1" type="ORF">D915_010734</name>
</gene>
<evidence type="ECO:0000313" key="1">
    <source>
        <dbReference type="EMBL" id="THD18121.1"/>
    </source>
</evidence>
<dbReference type="Gene3D" id="3.40.47.10">
    <property type="match status" value="1"/>
</dbReference>
<dbReference type="Proteomes" id="UP000230066">
    <property type="component" value="Unassembled WGS sequence"/>
</dbReference>
<comment type="caution">
    <text evidence="1">The sequence shown here is derived from an EMBL/GenBank/DDBJ whole genome shotgun (WGS) entry which is preliminary data.</text>
</comment>
<dbReference type="InterPro" id="IPR016039">
    <property type="entry name" value="Thiolase-like"/>
</dbReference>
<dbReference type="AlphaFoldDB" id="A0A4E0QY19"/>
<protein>
    <submittedName>
        <fullName evidence="1">Uncharacterized protein</fullName>
    </submittedName>
</protein>
<evidence type="ECO:0000313" key="2">
    <source>
        <dbReference type="Proteomes" id="UP000230066"/>
    </source>
</evidence>
<accession>A0A4E0QY19</accession>